<comment type="similarity">
    <text evidence="1">Belongs to the SLBP family.</text>
</comment>
<sequence>MYGHRPSQPTYGLKLARSQLGRLVPQLEVCVPPVIHPQASLYGMPQTLLPEPWMLINSSTAMEDLFGVPSRSRFLSAPGLLSKEECHLNLGVNESRSELPESISCTERMCGANTVSVGVDTELDLLELDHSDFSFSRSMTISHDTARYETDEATLQRRQKQIDYGKNTIGYQCYLQQVPKSERKPGVHPRTPNKYKKYSRRSWDMQIKLWRRALHAWDPPSQNSLKEECSFNSTQRLLDSWLQESDSLQNLDMDWLGLQLSALQNLGYCEDQIQNSFDWLPFRDHTNNYTYPHWIGL</sequence>
<dbReference type="FunFam" id="1.10.8.1120:FF:000001">
    <property type="entry name" value="Histone RNA hairpin-binding protein-like"/>
    <property type="match status" value="1"/>
</dbReference>
<reference evidence="4" key="2">
    <citation type="submission" date="2020-05" db="UniProtKB">
        <authorList>
            <consortium name="Ensembl"/>
        </authorList>
    </citation>
    <scope>IDENTIFICATION</scope>
</reference>
<dbReference type="Pfam" id="PF15247">
    <property type="entry name" value="SLBP_RNA_bind"/>
    <property type="match status" value="1"/>
</dbReference>
<proteinExistence type="inferred from homology"/>
<evidence type="ECO:0000313" key="4">
    <source>
        <dbReference type="Ensembl" id="ENSXETP00000075799"/>
    </source>
</evidence>
<organism evidence="4">
    <name type="scientific">Xenopus tropicalis</name>
    <name type="common">Western clawed frog</name>
    <name type="synonym">Silurana tropicalis</name>
    <dbReference type="NCBI Taxonomy" id="8364"/>
    <lineage>
        <taxon>Eukaryota</taxon>
        <taxon>Metazoa</taxon>
        <taxon>Chordata</taxon>
        <taxon>Craniata</taxon>
        <taxon>Vertebrata</taxon>
        <taxon>Euteleostomi</taxon>
        <taxon>Amphibia</taxon>
        <taxon>Batrachia</taxon>
        <taxon>Anura</taxon>
        <taxon>Pipoidea</taxon>
        <taxon>Pipidae</taxon>
        <taxon>Xenopodinae</taxon>
        <taxon>Xenopus</taxon>
        <taxon>Silurana</taxon>
    </lineage>
</organism>
<reference evidence="4" key="1">
    <citation type="journal article" date="2010" name="Science">
        <title>The genome of the Western clawed frog Xenopus tropicalis.</title>
        <authorList>
            <person name="Hellsten U."/>
            <person name="Harland R.M."/>
            <person name="Gilchrist M.J."/>
            <person name="Hendrix D."/>
            <person name="Jurka J."/>
            <person name="Kapitonov V."/>
            <person name="Ovcharenko I."/>
            <person name="Putnam N.H."/>
            <person name="Shu S."/>
            <person name="Taher L."/>
            <person name="Blitz I.L."/>
            <person name="Blumberg B."/>
            <person name="Dichmann D.S."/>
            <person name="Dubchak I."/>
            <person name="Amaya E."/>
            <person name="Detter J.C."/>
            <person name="Fletcher R."/>
            <person name="Gerhard D.S."/>
            <person name="Goodstein D."/>
            <person name="Graves T."/>
            <person name="Grigoriev I.V."/>
            <person name="Grimwood J."/>
            <person name="Kawashima T."/>
            <person name="Lindquist E."/>
            <person name="Lucas S.M."/>
            <person name="Mead P.E."/>
            <person name="Mitros T."/>
            <person name="Ogino H."/>
            <person name="Ohta Y."/>
            <person name="Poliakov A.V."/>
            <person name="Pollet N."/>
            <person name="Robert J."/>
            <person name="Salamov A."/>
            <person name="Sater A.K."/>
            <person name="Schmutz J."/>
            <person name="Terry A."/>
            <person name="Vize P.D."/>
            <person name="Warren W.C."/>
            <person name="Wells D."/>
            <person name="Wills A."/>
            <person name="Wilson R.K."/>
            <person name="Zimmerman L.B."/>
            <person name="Zorn A.M."/>
            <person name="Grainger R."/>
            <person name="Grammer T."/>
            <person name="Khokha M.K."/>
            <person name="Richardson P.M."/>
            <person name="Rokhsar D.S."/>
        </authorList>
    </citation>
    <scope>NUCLEOTIDE SEQUENCE [LARGE SCALE GENOMIC DNA]</scope>
    <source>
        <strain evidence="4">Nigerian</strain>
    </source>
</reference>
<keyword evidence="2" id="KW-0694">RNA-binding</keyword>
<dbReference type="Ensembl" id="ENSXETT00000081347">
    <property type="protein sequence ID" value="ENSXETP00000075799"/>
    <property type="gene ID" value="ENSXETG00000033144"/>
</dbReference>
<feature type="domain" description="Histone RNA hairpin-binding protein RNA-binding" evidence="3">
    <location>
        <begin position="150"/>
        <end position="219"/>
    </location>
</feature>
<dbReference type="GO" id="GO:0005634">
    <property type="term" value="C:nucleus"/>
    <property type="evidence" value="ECO:0007669"/>
    <property type="project" value="UniProtKB-ARBA"/>
</dbReference>
<accession>A0A6I8R5M7</accession>
<dbReference type="GO" id="GO:0003729">
    <property type="term" value="F:mRNA binding"/>
    <property type="evidence" value="ECO:0007669"/>
    <property type="project" value="InterPro"/>
</dbReference>
<dbReference type="InterPro" id="IPR029344">
    <property type="entry name" value="SLBP_RNA_bind"/>
</dbReference>
<dbReference type="AlphaFoldDB" id="A0A6I8R5M7"/>
<dbReference type="Gene3D" id="1.10.8.1120">
    <property type="entry name" value="Histone RNA hairpin-binding protein RNA-binding domain"/>
    <property type="match status" value="1"/>
</dbReference>
<dbReference type="InParanoid" id="A0A6I8R5M7"/>
<name>A0A6I8R5M7_XENTR</name>
<dbReference type="PANTHER" id="PTHR17408:SF11">
    <property type="entry name" value="STEM-LOOP BINDING PROTEIN-LIKE"/>
    <property type="match status" value="1"/>
</dbReference>
<dbReference type="Bgee" id="ENSXETG00000033144">
    <property type="expression patterns" value="Expressed in ovary and 8 other cell types or tissues"/>
</dbReference>
<dbReference type="PANTHER" id="PTHR17408">
    <property type="entry name" value="HISTONE RNA HAIRPIN-BINDING PROTEIN"/>
    <property type="match status" value="1"/>
</dbReference>
<dbReference type="InterPro" id="IPR038294">
    <property type="entry name" value="SLBP_RNA_bind_sf"/>
</dbReference>
<protein>
    <recommendedName>
        <fullName evidence="3">Histone RNA hairpin-binding protein RNA-binding domain-containing protein</fullName>
    </recommendedName>
</protein>
<evidence type="ECO:0000259" key="3">
    <source>
        <dbReference type="Pfam" id="PF15247"/>
    </source>
</evidence>
<evidence type="ECO:0000256" key="2">
    <source>
        <dbReference type="ARBA" id="ARBA00022884"/>
    </source>
</evidence>
<dbReference type="GeneTree" id="ENSGT00940000164705"/>
<dbReference type="InterPro" id="IPR026502">
    <property type="entry name" value="SLBP1/SLBP2"/>
</dbReference>
<evidence type="ECO:0000256" key="1">
    <source>
        <dbReference type="ARBA" id="ARBA00006151"/>
    </source>
</evidence>